<dbReference type="PANTHER" id="PTHR33116:SF75">
    <property type="entry name" value="RIBONUCLEASE H PROTEIN"/>
    <property type="match status" value="1"/>
</dbReference>
<sequence>MSLFKMPITIAIQLEKLQRQFLWGDGEEKRKIHLIRWVSIARKKSMGRLGIRRLLAFNSALLAKWWWRFGTDKQSLWLKVIKAKFGYSENAWLPSAPRANALSKVLGDISSIGLALIERCLKKTFPRLFGLSNNKEASVRELLCNSEVVEWNLSFRRNIFVWEDELLS</sequence>
<protein>
    <submittedName>
        <fullName evidence="1">Uncharacterized protein</fullName>
    </submittedName>
</protein>
<dbReference type="PANTHER" id="PTHR33116">
    <property type="entry name" value="REVERSE TRANSCRIPTASE ZINC-BINDING DOMAIN-CONTAINING PROTEIN-RELATED-RELATED"/>
    <property type="match status" value="1"/>
</dbReference>
<comment type="caution">
    <text evidence="1">The sequence shown here is derived from an EMBL/GenBank/DDBJ whole genome shotgun (WGS) entry which is preliminary data.</text>
</comment>
<dbReference type="OrthoDB" id="1938246at2759"/>
<proteinExistence type="predicted"/>
<dbReference type="AlphaFoldDB" id="A0A7J0D915"/>
<reference evidence="2" key="1">
    <citation type="submission" date="2019-07" db="EMBL/GenBank/DDBJ databases">
        <title>De Novo Assembly of kiwifruit Actinidia rufa.</title>
        <authorList>
            <person name="Sugita-Konishi S."/>
            <person name="Sato K."/>
            <person name="Mori E."/>
            <person name="Abe Y."/>
            <person name="Kisaki G."/>
            <person name="Hamano K."/>
            <person name="Suezawa K."/>
            <person name="Otani M."/>
            <person name="Fukuda T."/>
            <person name="Manabe T."/>
            <person name="Gomi K."/>
            <person name="Tabuchi M."/>
            <person name="Akimitsu K."/>
            <person name="Kataoka I."/>
        </authorList>
    </citation>
    <scope>NUCLEOTIDE SEQUENCE [LARGE SCALE GENOMIC DNA]</scope>
    <source>
        <strain evidence="2">cv. Fuchu</strain>
    </source>
</reference>
<organism evidence="1 2">
    <name type="scientific">Actinidia rufa</name>
    <dbReference type="NCBI Taxonomy" id="165716"/>
    <lineage>
        <taxon>Eukaryota</taxon>
        <taxon>Viridiplantae</taxon>
        <taxon>Streptophyta</taxon>
        <taxon>Embryophyta</taxon>
        <taxon>Tracheophyta</taxon>
        <taxon>Spermatophyta</taxon>
        <taxon>Magnoliopsida</taxon>
        <taxon>eudicotyledons</taxon>
        <taxon>Gunneridae</taxon>
        <taxon>Pentapetalae</taxon>
        <taxon>asterids</taxon>
        <taxon>Ericales</taxon>
        <taxon>Actinidiaceae</taxon>
        <taxon>Actinidia</taxon>
    </lineage>
</organism>
<evidence type="ECO:0000313" key="1">
    <source>
        <dbReference type="EMBL" id="GFS29053.1"/>
    </source>
</evidence>
<evidence type="ECO:0000313" key="2">
    <source>
        <dbReference type="Proteomes" id="UP000585474"/>
    </source>
</evidence>
<dbReference type="Proteomes" id="UP000585474">
    <property type="component" value="Unassembled WGS sequence"/>
</dbReference>
<keyword evidence="2" id="KW-1185">Reference proteome</keyword>
<gene>
    <name evidence="1" type="ORF">Acr_00g0005120</name>
</gene>
<dbReference type="EMBL" id="BJWL01000068">
    <property type="protein sequence ID" value="GFS29053.1"/>
    <property type="molecule type" value="Genomic_DNA"/>
</dbReference>
<name>A0A7J0D915_9ERIC</name>
<accession>A0A7J0D915</accession>